<dbReference type="EMBL" id="JAXAVX010000005">
    <property type="protein sequence ID" value="MDX8152188.1"/>
    <property type="molecule type" value="Genomic_DNA"/>
</dbReference>
<evidence type="ECO:0000313" key="4">
    <source>
        <dbReference type="Proteomes" id="UP001277761"/>
    </source>
</evidence>
<name>A0ABU4VK47_9ACTN</name>
<proteinExistence type="predicted"/>
<evidence type="ECO:0000313" key="3">
    <source>
        <dbReference type="EMBL" id="MDX8152188.1"/>
    </source>
</evidence>
<accession>A0ABU4VK47</accession>
<feature type="transmembrane region" description="Helical" evidence="2">
    <location>
        <begin position="56"/>
        <end position="76"/>
    </location>
</feature>
<keyword evidence="2" id="KW-1133">Transmembrane helix</keyword>
<feature type="compositionally biased region" description="Pro residues" evidence="1">
    <location>
        <begin position="107"/>
        <end position="118"/>
    </location>
</feature>
<gene>
    <name evidence="3" type="ORF">SK069_11325</name>
</gene>
<evidence type="ECO:0000256" key="1">
    <source>
        <dbReference type="SAM" id="MobiDB-lite"/>
    </source>
</evidence>
<feature type="region of interest" description="Disordered" evidence="1">
    <location>
        <begin position="93"/>
        <end position="124"/>
    </location>
</feature>
<reference evidence="3 4" key="1">
    <citation type="submission" date="2023-11" db="EMBL/GenBank/DDBJ databases">
        <authorList>
            <person name="Xu M."/>
            <person name="Jiang T."/>
        </authorList>
    </citation>
    <scope>NUCLEOTIDE SEQUENCE [LARGE SCALE GENOMIC DNA]</scope>
    <source>
        <strain evidence="3 4">SD</strain>
    </source>
</reference>
<keyword evidence="2" id="KW-0472">Membrane</keyword>
<keyword evidence="4" id="KW-1185">Reference proteome</keyword>
<evidence type="ECO:0000256" key="2">
    <source>
        <dbReference type="SAM" id="Phobius"/>
    </source>
</evidence>
<keyword evidence="2" id="KW-0812">Transmembrane</keyword>
<comment type="caution">
    <text evidence="3">The sequence shown here is derived from an EMBL/GenBank/DDBJ whole genome shotgun (WGS) entry which is preliminary data.</text>
</comment>
<protein>
    <submittedName>
        <fullName evidence="3">Uncharacterized protein</fullName>
    </submittedName>
</protein>
<dbReference type="RefSeq" id="WP_319954344.1">
    <property type="nucleotide sequence ID" value="NZ_JAXAVX010000005.1"/>
</dbReference>
<sequence length="124" mass="11972">MRPPAHHPGALARTARLLLLTLLASAVVGVLADVALDALGAHHEHDGAGVLTHVGLSTVAAAAIAALGALLALAALRLGDGAAGPALPIVPGAAPTAARHAGRSARPAPPSARPPGRAPPLRAG</sequence>
<organism evidence="3 4">
    <name type="scientific">Patulibacter brassicae</name>
    <dbReference type="NCBI Taxonomy" id="1705717"/>
    <lineage>
        <taxon>Bacteria</taxon>
        <taxon>Bacillati</taxon>
        <taxon>Actinomycetota</taxon>
        <taxon>Thermoleophilia</taxon>
        <taxon>Solirubrobacterales</taxon>
        <taxon>Patulibacteraceae</taxon>
        <taxon>Patulibacter</taxon>
    </lineage>
</organism>
<dbReference type="Proteomes" id="UP001277761">
    <property type="component" value="Unassembled WGS sequence"/>
</dbReference>